<dbReference type="GO" id="GO:0004674">
    <property type="term" value="F:protein serine/threonine kinase activity"/>
    <property type="evidence" value="ECO:0007669"/>
    <property type="project" value="UniProtKB-KW"/>
</dbReference>
<keyword evidence="8" id="KW-0067">ATP-binding</keyword>
<evidence type="ECO:0000256" key="4">
    <source>
        <dbReference type="ARBA" id="ARBA00022729"/>
    </source>
</evidence>
<name>A0A5J4ZD06_9ASTE</name>
<keyword evidence="9" id="KW-0325">Glycoprotein</keyword>
<evidence type="ECO:0000256" key="1">
    <source>
        <dbReference type="ARBA" id="ARBA00012513"/>
    </source>
</evidence>
<dbReference type="EMBL" id="CM018052">
    <property type="protein sequence ID" value="KAA8515458.1"/>
    <property type="molecule type" value="Genomic_DNA"/>
</dbReference>
<dbReference type="FunFam" id="3.30.430.20:FF:000002">
    <property type="entry name" value="Cysteine-rich receptor-like protein kinase 10"/>
    <property type="match status" value="1"/>
</dbReference>
<keyword evidence="3" id="KW-0808">Transferase</keyword>
<dbReference type="OrthoDB" id="1908162at2759"/>
<gene>
    <name evidence="15" type="ORF">F0562_018931</name>
</gene>
<dbReference type="FunFam" id="1.10.510.10:FF:001023">
    <property type="entry name" value="Os07g0541700 protein"/>
    <property type="match status" value="1"/>
</dbReference>
<evidence type="ECO:0000256" key="2">
    <source>
        <dbReference type="ARBA" id="ARBA00022527"/>
    </source>
</evidence>
<dbReference type="InterPro" id="IPR002902">
    <property type="entry name" value="GNK2"/>
</dbReference>
<dbReference type="InterPro" id="IPR011009">
    <property type="entry name" value="Kinase-like_dom_sf"/>
</dbReference>
<evidence type="ECO:0000259" key="13">
    <source>
        <dbReference type="PROSITE" id="PS50011"/>
    </source>
</evidence>
<evidence type="ECO:0000256" key="10">
    <source>
        <dbReference type="ARBA" id="ARBA00047899"/>
    </source>
</evidence>
<dbReference type="AlphaFoldDB" id="A0A5J4ZD06"/>
<sequence>MPHSPFENNLRRLLESLSSNTHLRKGFYNTSIANDSSPVYGQALCRGDVSPKVCQNCVENASQEIMKKCQSQDAIIWHEFCQIQYSYRMFFSMLVYNGKYPDSNDQEKELLEPDHFSAVLMRFMRTLSNEVAFDSSKLMFATGKMKISRKQTIYGLAQCTRDISPSDCSLCLNQALGDIDACCKYRQGGTVFNGNCNVRFQLYGFFNEPTANGDKWKIWVAVAVILPTFFFLAVLIGCRMLYHSRKEEGTEEDEEKSQSGLLHVLRNPTGVVSAQEDSAIRSQLNWETRHNIIIGIARGLLYLHEDSRLKIIHRDLKPSNVLLDHEMVAKISDFGMARIFAENQNTANTKRVVGT</sequence>
<keyword evidence="12" id="KW-0472">Membrane</keyword>
<feature type="domain" description="Protein kinase" evidence="13">
    <location>
        <begin position="105"/>
        <end position="355"/>
    </location>
</feature>
<feature type="transmembrane region" description="Helical" evidence="12">
    <location>
        <begin position="216"/>
        <end position="236"/>
    </location>
</feature>
<evidence type="ECO:0000256" key="9">
    <source>
        <dbReference type="ARBA" id="ARBA00023180"/>
    </source>
</evidence>
<dbReference type="Gene3D" id="1.10.510.10">
    <property type="entry name" value="Transferase(Phosphotransferase) domain 1"/>
    <property type="match status" value="1"/>
</dbReference>
<dbReference type="PROSITE" id="PS51473">
    <property type="entry name" value="GNK2"/>
    <property type="match status" value="2"/>
</dbReference>
<keyword evidence="7" id="KW-0418">Kinase</keyword>
<keyword evidence="6" id="KW-0547">Nucleotide-binding</keyword>
<dbReference type="EC" id="2.7.11.1" evidence="1"/>
<comment type="catalytic activity">
    <reaction evidence="10">
        <text>L-threonyl-[protein] + ATP = O-phospho-L-threonyl-[protein] + ADP + H(+)</text>
        <dbReference type="Rhea" id="RHEA:46608"/>
        <dbReference type="Rhea" id="RHEA-COMP:11060"/>
        <dbReference type="Rhea" id="RHEA-COMP:11605"/>
        <dbReference type="ChEBI" id="CHEBI:15378"/>
        <dbReference type="ChEBI" id="CHEBI:30013"/>
        <dbReference type="ChEBI" id="CHEBI:30616"/>
        <dbReference type="ChEBI" id="CHEBI:61977"/>
        <dbReference type="ChEBI" id="CHEBI:456216"/>
        <dbReference type="EC" id="2.7.11.1"/>
    </reaction>
</comment>
<dbReference type="PANTHER" id="PTHR32099">
    <property type="entry name" value="CYSTEINE-RICH REPEAT SECRETORY PROTEIN"/>
    <property type="match status" value="1"/>
</dbReference>
<keyword evidence="12" id="KW-1133">Transmembrane helix</keyword>
<keyword evidence="5" id="KW-0677">Repeat</keyword>
<dbReference type="InterPro" id="IPR008271">
    <property type="entry name" value="Ser/Thr_kinase_AS"/>
</dbReference>
<evidence type="ECO:0000259" key="14">
    <source>
        <dbReference type="PROSITE" id="PS51473"/>
    </source>
</evidence>
<dbReference type="CDD" id="cd23509">
    <property type="entry name" value="Gnk2-like"/>
    <property type="match status" value="2"/>
</dbReference>
<evidence type="ECO:0000256" key="8">
    <source>
        <dbReference type="ARBA" id="ARBA00022840"/>
    </source>
</evidence>
<evidence type="ECO:0000256" key="5">
    <source>
        <dbReference type="ARBA" id="ARBA00022737"/>
    </source>
</evidence>
<dbReference type="PANTHER" id="PTHR32099:SF63">
    <property type="entry name" value="CYSTEINE-RICH REPEAT SECRETORY PROTEIN 38-LIKE"/>
    <property type="match status" value="1"/>
</dbReference>
<keyword evidence="12" id="KW-0812">Transmembrane</keyword>
<dbReference type="Pfam" id="PF00069">
    <property type="entry name" value="Pkinase"/>
    <property type="match status" value="1"/>
</dbReference>
<dbReference type="GO" id="GO:0005524">
    <property type="term" value="F:ATP binding"/>
    <property type="evidence" value="ECO:0007669"/>
    <property type="project" value="UniProtKB-KW"/>
</dbReference>
<comment type="catalytic activity">
    <reaction evidence="11">
        <text>L-seryl-[protein] + ATP = O-phospho-L-seryl-[protein] + ADP + H(+)</text>
        <dbReference type="Rhea" id="RHEA:17989"/>
        <dbReference type="Rhea" id="RHEA-COMP:9863"/>
        <dbReference type="Rhea" id="RHEA-COMP:11604"/>
        <dbReference type="ChEBI" id="CHEBI:15378"/>
        <dbReference type="ChEBI" id="CHEBI:29999"/>
        <dbReference type="ChEBI" id="CHEBI:30616"/>
        <dbReference type="ChEBI" id="CHEBI:83421"/>
        <dbReference type="ChEBI" id="CHEBI:456216"/>
        <dbReference type="EC" id="2.7.11.1"/>
    </reaction>
</comment>
<dbReference type="SUPFAM" id="SSF56112">
    <property type="entry name" value="Protein kinase-like (PK-like)"/>
    <property type="match status" value="1"/>
</dbReference>
<dbReference type="Pfam" id="PF01657">
    <property type="entry name" value="Stress-antifung"/>
    <property type="match status" value="2"/>
</dbReference>
<keyword evidence="4" id="KW-0732">Signal</keyword>
<accession>A0A5J4ZD06</accession>
<organism evidence="15 16">
    <name type="scientific">Nyssa sinensis</name>
    <dbReference type="NCBI Taxonomy" id="561372"/>
    <lineage>
        <taxon>Eukaryota</taxon>
        <taxon>Viridiplantae</taxon>
        <taxon>Streptophyta</taxon>
        <taxon>Embryophyta</taxon>
        <taxon>Tracheophyta</taxon>
        <taxon>Spermatophyta</taxon>
        <taxon>Magnoliopsida</taxon>
        <taxon>eudicotyledons</taxon>
        <taxon>Gunneridae</taxon>
        <taxon>Pentapetalae</taxon>
        <taxon>asterids</taxon>
        <taxon>Cornales</taxon>
        <taxon>Nyssaceae</taxon>
        <taxon>Nyssa</taxon>
    </lineage>
</organism>
<feature type="domain" description="Gnk2-homologous" evidence="14">
    <location>
        <begin position="1"/>
        <end position="90"/>
    </location>
</feature>
<dbReference type="InterPro" id="IPR038408">
    <property type="entry name" value="GNK2_sf"/>
</dbReference>
<evidence type="ECO:0000313" key="15">
    <source>
        <dbReference type="EMBL" id="KAA8515458.1"/>
    </source>
</evidence>
<dbReference type="Proteomes" id="UP000325577">
    <property type="component" value="Linkage Group LG9"/>
</dbReference>
<evidence type="ECO:0000256" key="7">
    <source>
        <dbReference type="ARBA" id="ARBA00022777"/>
    </source>
</evidence>
<keyword evidence="16" id="KW-1185">Reference proteome</keyword>
<reference evidence="15 16" key="1">
    <citation type="submission" date="2019-09" db="EMBL/GenBank/DDBJ databases">
        <title>A chromosome-level genome assembly of the Chinese tupelo Nyssa sinensis.</title>
        <authorList>
            <person name="Yang X."/>
            <person name="Kang M."/>
            <person name="Yang Y."/>
            <person name="Xiong H."/>
            <person name="Wang M."/>
            <person name="Zhang Z."/>
            <person name="Wang Z."/>
            <person name="Wu H."/>
            <person name="Ma T."/>
            <person name="Liu J."/>
            <person name="Xi Z."/>
        </authorList>
    </citation>
    <scope>NUCLEOTIDE SEQUENCE [LARGE SCALE GENOMIC DNA]</scope>
    <source>
        <strain evidence="15">J267</strain>
        <tissue evidence="15">Leaf</tissue>
    </source>
</reference>
<evidence type="ECO:0000256" key="3">
    <source>
        <dbReference type="ARBA" id="ARBA00022679"/>
    </source>
</evidence>
<dbReference type="PROSITE" id="PS00108">
    <property type="entry name" value="PROTEIN_KINASE_ST"/>
    <property type="match status" value="1"/>
</dbReference>
<proteinExistence type="predicted"/>
<dbReference type="PROSITE" id="PS50011">
    <property type="entry name" value="PROTEIN_KINASE_DOM"/>
    <property type="match status" value="1"/>
</dbReference>
<evidence type="ECO:0000313" key="16">
    <source>
        <dbReference type="Proteomes" id="UP000325577"/>
    </source>
</evidence>
<dbReference type="Gene3D" id="3.30.430.20">
    <property type="entry name" value="Gnk2 domain, C-X8-C-X2-C motif"/>
    <property type="match status" value="2"/>
</dbReference>
<evidence type="ECO:0000256" key="11">
    <source>
        <dbReference type="ARBA" id="ARBA00048679"/>
    </source>
</evidence>
<feature type="domain" description="Gnk2-homologous" evidence="14">
    <location>
        <begin position="98"/>
        <end position="205"/>
    </location>
</feature>
<evidence type="ECO:0000256" key="12">
    <source>
        <dbReference type="SAM" id="Phobius"/>
    </source>
</evidence>
<protein>
    <recommendedName>
        <fullName evidence="1">non-specific serine/threonine protein kinase</fullName>
        <ecNumber evidence="1">2.7.11.1</ecNumber>
    </recommendedName>
</protein>
<evidence type="ECO:0000256" key="6">
    <source>
        <dbReference type="ARBA" id="ARBA00022741"/>
    </source>
</evidence>
<keyword evidence="2" id="KW-0723">Serine/threonine-protein kinase</keyword>
<dbReference type="InterPro" id="IPR000719">
    <property type="entry name" value="Prot_kinase_dom"/>
</dbReference>